<dbReference type="Proteomes" id="UP000002867">
    <property type="component" value="Segment"/>
</dbReference>
<proteinExistence type="predicted"/>
<name>J7SBP2_9CAUD</name>
<keyword evidence="1" id="KW-0175">Coiled coil</keyword>
<protein>
    <submittedName>
        <fullName evidence="2">Uncharacterized protein</fullName>
    </submittedName>
</protein>
<evidence type="ECO:0000313" key="2">
    <source>
        <dbReference type="EMBL" id="CCL97935.1"/>
    </source>
</evidence>
<feature type="coiled-coil region" evidence="1">
    <location>
        <begin position="11"/>
        <end position="38"/>
    </location>
</feature>
<dbReference type="GeneID" id="13538745"/>
<organism evidence="2 3">
    <name type="scientific">Pseudomonas phage tf</name>
    <dbReference type="NCBI Taxonomy" id="1114179"/>
    <lineage>
        <taxon>Viruses</taxon>
        <taxon>Duplodnaviria</taxon>
        <taxon>Heunggongvirae</taxon>
        <taxon>Uroviricota</taxon>
        <taxon>Caudoviricetes</taxon>
        <taxon>Krylovvirus</taxon>
        <taxon>Krylovvirus tf</taxon>
    </lineage>
</organism>
<gene>
    <name evidence="2" type="ORF">tf_11</name>
</gene>
<keyword evidence="3" id="KW-1185">Reference proteome</keyword>
<dbReference type="RefSeq" id="YP_006659977.1">
    <property type="nucleotide sequence ID" value="NC_017971.2"/>
</dbReference>
<sequence>MRNAISKAKERAKLHRNIQQLSRKISKLEREFESSGDVKSSKLQEHSMLVIKRTQMLRYAAKGY</sequence>
<reference evidence="2 3" key="1">
    <citation type="journal article" date="2012" name="PLoS ONE">
        <title>Genomic Analysis of Pseudomonas putida Phage tf with Localized Single-Strand DNA Interruptions.</title>
        <authorList>
            <person name="Glukhov A.S."/>
            <person name="Krutilina A.I."/>
            <person name="Shlyapnikov M.G."/>
            <person name="Severinov K."/>
            <person name="Lavysh D."/>
            <person name="Kochetkov V.V."/>
            <person name="McGrath J.W."/>
            <person name="de Leeuwe C."/>
            <person name="Shaburova O.V."/>
            <person name="Krylov V.N."/>
            <person name="Akulenko N.V."/>
            <person name="Kulakov L.A."/>
        </authorList>
    </citation>
    <scope>NUCLEOTIDE SEQUENCE [LARGE SCALE GENOMIC DNA]</scope>
</reference>
<dbReference type="KEGG" id="vg:13538745"/>
<evidence type="ECO:0000313" key="3">
    <source>
        <dbReference type="Proteomes" id="UP000002867"/>
    </source>
</evidence>
<evidence type="ECO:0000256" key="1">
    <source>
        <dbReference type="SAM" id="Coils"/>
    </source>
</evidence>
<dbReference type="EMBL" id="HE611333">
    <property type="protein sequence ID" value="CCL97935.1"/>
    <property type="molecule type" value="Genomic_DNA"/>
</dbReference>
<accession>J7SBP2</accession>